<evidence type="ECO:0000256" key="16">
    <source>
        <dbReference type="ARBA" id="ARBA00042156"/>
    </source>
</evidence>
<dbReference type="GO" id="GO:0005737">
    <property type="term" value="C:cytoplasm"/>
    <property type="evidence" value="ECO:0007669"/>
    <property type="project" value="UniProtKB-SubCell"/>
</dbReference>
<gene>
    <name evidence="18" type="primary">uvrA</name>
    <name evidence="18" type="ORF">KC729_16665</name>
</gene>
<dbReference type="Pfam" id="PF17760">
    <property type="entry name" value="UvrA_inter"/>
    <property type="match status" value="1"/>
</dbReference>
<dbReference type="PROSITE" id="PS00211">
    <property type="entry name" value="ABC_TRANSPORTER_1"/>
    <property type="match status" value="1"/>
</dbReference>
<evidence type="ECO:0000256" key="11">
    <source>
        <dbReference type="ARBA" id="ARBA00022881"/>
    </source>
</evidence>
<dbReference type="EMBL" id="JAGQHR010000648">
    <property type="protein sequence ID" value="MCA9729323.1"/>
    <property type="molecule type" value="Genomic_DNA"/>
</dbReference>
<dbReference type="InterPro" id="IPR013815">
    <property type="entry name" value="ATP_grasp_subdomain_1"/>
</dbReference>
<dbReference type="NCBIfam" id="TIGR00630">
    <property type="entry name" value="uvra"/>
    <property type="match status" value="1"/>
</dbReference>
<keyword evidence="7" id="KW-0228">DNA excision</keyword>
<evidence type="ECO:0000256" key="13">
    <source>
        <dbReference type="ARBA" id="ARBA00023204"/>
    </source>
</evidence>
<evidence type="ECO:0000256" key="2">
    <source>
        <dbReference type="ARBA" id="ARBA00022490"/>
    </source>
</evidence>
<dbReference type="AlphaFoldDB" id="A0A956M1M0"/>
<feature type="non-terminal residue" evidence="18">
    <location>
        <position position="637"/>
    </location>
</feature>
<dbReference type="SUPFAM" id="SSF52540">
    <property type="entry name" value="P-loop containing nucleoside triphosphate hydrolases"/>
    <property type="match status" value="1"/>
</dbReference>
<dbReference type="InterPro" id="IPR017871">
    <property type="entry name" value="ABC_transporter-like_CS"/>
</dbReference>
<dbReference type="Proteomes" id="UP000697710">
    <property type="component" value="Unassembled WGS sequence"/>
</dbReference>
<keyword evidence="8" id="KW-0863">Zinc-finger</keyword>
<dbReference type="Gene3D" id="1.10.8.280">
    <property type="entry name" value="ABC transporter ATPase domain-like"/>
    <property type="match status" value="1"/>
</dbReference>
<dbReference type="GO" id="GO:0016887">
    <property type="term" value="F:ATP hydrolysis activity"/>
    <property type="evidence" value="ECO:0007669"/>
    <property type="project" value="InterPro"/>
</dbReference>
<dbReference type="GO" id="GO:0008270">
    <property type="term" value="F:zinc ion binding"/>
    <property type="evidence" value="ECO:0007669"/>
    <property type="project" value="UniProtKB-KW"/>
</dbReference>
<sequence>MKQIYIEGAREHNLKNLTLTLPRDALVVLTGVSGSGKSSLAFDTLYAEGQRRYVESLSAYARQFLGQMEKPDVDHIEGLSPAISIEQRQGGRNPRSTVATTTEIYDYLRVLFARIGVQYCPRCDRRISRQSIDEIVAQVLDSFDGQKTQILAPVVEGRKGEYKKELEGLLRQGFLRVRIDGEIHALDEELPTLDKKKKHTVEVVVDRIRPERGRRQRLSDSLETALKVGQGVVRVLGESGEQLFSEQAACLSCGISFDPLHPRNFSFNSPYGACPDCQGLGMLQDIDEDLVVTDPKRSLSEGALGVWRDAESGWHGSILGAVGEKYGFELDTPWEKLPAKIRKLLLRGTGGEEIEVRHKGRKGEIRWRTTYEGVIPNLLRRYRETQSEEMRGWIERFMSPKACGSCAGARLRPESLAVRIGSWNIDGWTRLSVTDALAAVAELAPGEREQKIAGPVQKEVRDRLHFLESVGLGYLTLDRSSASLSGGEAQRIRLATQVGSQLVGVLYILDEPSIGLHHRDNQKLLNTLLHLRDLGNTVVVVEHDEDTMRAADHLVDLGPGAGVHGGTVVAQGTPQEVMKHPDSLTGQYLSGTRSIPLPETRRPGNGTAIEVVGAQEHNLQNLQVRIPLGQLICVTGV</sequence>
<keyword evidence="13" id="KW-0234">DNA repair</keyword>
<dbReference type="InterPro" id="IPR027417">
    <property type="entry name" value="P-loop_NTPase"/>
</dbReference>
<feature type="domain" description="ABC transporter" evidence="17">
    <location>
        <begin position="365"/>
        <end position="590"/>
    </location>
</feature>
<evidence type="ECO:0000313" key="18">
    <source>
        <dbReference type="EMBL" id="MCA9729323.1"/>
    </source>
</evidence>
<keyword evidence="6" id="KW-0227">DNA damage</keyword>
<keyword evidence="10" id="KW-0067">ATP-binding</keyword>
<proteinExistence type="inferred from homology"/>
<dbReference type="Gene3D" id="3.30.1490.20">
    <property type="entry name" value="ATP-grasp fold, A domain"/>
    <property type="match status" value="1"/>
</dbReference>
<comment type="similarity">
    <text evidence="14">Belongs to the ABC transporter superfamily. UvrA family.</text>
</comment>
<reference evidence="18" key="1">
    <citation type="submission" date="2020-04" db="EMBL/GenBank/DDBJ databases">
        <authorList>
            <person name="Zhang T."/>
        </authorList>
    </citation>
    <scope>NUCLEOTIDE SEQUENCE</scope>
    <source>
        <strain evidence="18">HKST-UBA01</strain>
    </source>
</reference>
<organism evidence="18 19">
    <name type="scientific">Eiseniibacteriota bacterium</name>
    <dbReference type="NCBI Taxonomy" id="2212470"/>
    <lineage>
        <taxon>Bacteria</taxon>
        <taxon>Candidatus Eiseniibacteriota</taxon>
    </lineage>
</organism>
<reference evidence="18" key="2">
    <citation type="journal article" date="2021" name="Microbiome">
        <title>Successional dynamics and alternative stable states in a saline activated sludge microbial community over 9 years.</title>
        <authorList>
            <person name="Wang Y."/>
            <person name="Ye J."/>
            <person name="Ju F."/>
            <person name="Liu L."/>
            <person name="Boyd J.A."/>
            <person name="Deng Y."/>
            <person name="Parks D.H."/>
            <person name="Jiang X."/>
            <person name="Yin X."/>
            <person name="Woodcroft B.J."/>
            <person name="Tyson G.W."/>
            <person name="Hugenholtz P."/>
            <person name="Polz M.F."/>
            <person name="Zhang T."/>
        </authorList>
    </citation>
    <scope>NUCLEOTIDE SEQUENCE</scope>
    <source>
        <strain evidence="18">HKST-UBA01</strain>
    </source>
</reference>
<evidence type="ECO:0000256" key="15">
    <source>
        <dbReference type="ARBA" id="ARBA00039316"/>
    </source>
</evidence>
<keyword evidence="3" id="KW-0479">Metal-binding</keyword>
<keyword evidence="5" id="KW-0547">Nucleotide-binding</keyword>
<keyword evidence="2" id="KW-0963">Cytoplasm</keyword>
<evidence type="ECO:0000256" key="1">
    <source>
        <dbReference type="ARBA" id="ARBA00004496"/>
    </source>
</evidence>
<dbReference type="GO" id="GO:0005524">
    <property type="term" value="F:ATP binding"/>
    <property type="evidence" value="ECO:0007669"/>
    <property type="project" value="UniProtKB-KW"/>
</dbReference>
<dbReference type="PROSITE" id="PS50893">
    <property type="entry name" value="ABC_TRANSPORTER_2"/>
    <property type="match status" value="1"/>
</dbReference>
<dbReference type="Gene3D" id="1.20.1580.10">
    <property type="entry name" value="ABC transporter ATPase like domain"/>
    <property type="match status" value="1"/>
</dbReference>
<dbReference type="Pfam" id="PF17755">
    <property type="entry name" value="UvrA_DNA-bind"/>
    <property type="match status" value="1"/>
</dbReference>
<evidence type="ECO:0000313" key="19">
    <source>
        <dbReference type="Proteomes" id="UP000697710"/>
    </source>
</evidence>
<dbReference type="GO" id="GO:0003677">
    <property type="term" value="F:DNA binding"/>
    <property type="evidence" value="ECO:0007669"/>
    <property type="project" value="UniProtKB-KW"/>
</dbReference>
<keyword evidence="9" id="KW-0862">Zinc</keyword>
<keyword evidence="11" id="KW-0267">Excision nuclease</keyword>
<dbReference type="InterPro" id="IPR004602">
    <property type="entry name" value="UvrA"/>
</dbReference>
<evidence type="ECO:0000256" key="3">
    <source>
        <dbReference type="ARBA" id="ARBA00022723"/>
    </source>
</evidence>
<evidence type="ECO:0000256" key="7">
    <source>
        <dbReference type="ARBA" id="ARBA00022769"/>
    </source>
</evidence>
<dbReference type="InterPro" id="IPR041552">
    <property type="entry name" value="UvrA_DNA-bd"/>
</dbReference>
<dbReference type="Gene3D" id="3.40.50.300">
    <property type="entry name" value="P-loop containing nucleotide triphosphate hydrolases"/>
    <property type="match status" value="2"/>
</dbReference>
<keyword evidence="4" id="KW-0677">Repeat</keyword>
<dbReference type="InterPro" id="IPR041102">
    <property type="entry name" value="UvrA_inter"/>
</dbReference>
<dbReference type="InterPro" id="IPR003439">
    <property type="entry name" value="ABC_transporter-like_ATP-bd"/>
</dbReference>
<dbReference type="GO" id="GO:0004518">
    <property type="term" value="F:nuclease activity"/>
    <property type="evidence" value="ECO:0007669"/>
    <property type="project" value="UniProtKB-KW"/>
</dbReference>
<dbReference type="GO" id="GO:0009380">
    <property type="term" value="C:excinuclease repair complex"/>
    <property type="evidence" value="ECO:0007669"/>
    <property type="project" value="InterPro"/>
</dbReference>
<evidence type="ECO:0000259" key="17">
    <source>
        <dbReference type="PROSITE" id="PS50893"/>
    </source>
</evidence>
<dbReference type="GO" id="GO:0006289">
    <property type="term" value="P:nucleotide-excision repair"/>
    <property type="evidence" value="ECO:0007669"/>
    <property type="project" value="InterPro"/>
</dbReference>
<evidence type="ECO:0000256" key="8">
    <source>
        <dbReference type="ARBA" id="ARBA00022771"/>
    </source>
</evidence>
<evidence type="ECO:0000256" key="12">
    <source>
        <dbReference type="ARBA" id="ARBA00023125"/>
    </source>
</evidence>
<comment type="subcellular location">
    <subcellularLocation>
        <location evidence="1">Cytoplasm</location>
    </subcellularLocation>
</comment>
<keyword evidence="12" id="KW-0238">DNA-binding</keyword>
<protein>
    <recommendedName>
        <fullName evidence="15">UvrABC system protein A</fullName>
    </recommendedName>
    <alternativeName>
        <fullName evidence="16">Excinuclease ABC subunit A</fullName>
    </alternativeName>
</protein>
<evidence type="ECO:0000256" key="10">
    <source>
        <dbReference type="ARBA" id="ARBA00022840"/>
    </source>
</evidence>
<evidence type="ECO:0000256" key="4">
    <source>
        <dbReference type="ARBA" id="ARBA00022737"/>
    </source>
</evidence>
<evidence type="ECO:0000256" key="6">
    <source>
        <dbReference type="ARBA" id="ARBA00022763"/>
    </source>
</evidence>
<dbReference type="PANTHER" id="PTHR43152:SF3">
    <property type="entry name" value="UVRABC SYSTEM PROTEIN A"/>
    <property type="match status" value="1"/>
</dbReference>
<accession>A0A956M1M0</accession>
<evidence type="ECO:0000256" key="14">
    <source>
        <dbReference type="ARBA" id="ARBA00038000"/>
    </source>
</evidence>
<dbReference type="PANTHER" id="PTHR43152">
    <property type="entry name" value="UVRABC SYSTEM PROTEIN A"/>
    <property type="match status" value="1"/>
</dbReference>
<evidence type="ECO:0000256" key="5">
    <source>
        <dbReference type="ARBA" id="ARBA00022741"/>
    </source>
</evidence>
<evidence type="ECO:0000256" key="9">
    <source>
        <dbReference type="ARBA" id="ARBA00022833"/>
    </source>
</evidence>
<comment type="caution">
    <text evidence="18">The sequence shown here is derived from an EMBL/GenBank/DDBJ whole genome shotgun (WGS) entry which is preliminary data.</text>
</comment>
<name>A0A956M1M0_UNCEI</name>